<feature type="transmembrane region" description="Helical" evidence="6">
    <location>
        <begin position="296"/>
        <end position="313"/>
    </location>
</feature>
<feature type="transmembrane region" description="Helical" evidence="6">
    <location>
        <begin position="211"/>
        <end position="235"/>
    </location>
</feature>
<feature type="transmembrane region" description="Helical" evidence="6">
    <location>
        <begin position="80"/>
        <end position="97"/>
    </location>
</feature>
<evidence type="ECO:0000256" key="2">
    <source>
        <dbReference type="ARBA" id="ARBA00022448"/>
    </source>
</evidence>
<keyword evidence="2" id="KW-0813">Transport</keyword>
<feature type="transmembrane region" description="Helical" evidence="6">
    <location>
        <begin position="271"/>
        <end position="290"/>
    </location>
</feature>
<dbReference type="Pfam" id="PF07690">
    <property type="entry name" value="MFS_1"/>
    <property type="match status" value="1"/>
</dbReference>
<dbReference type="AlphaFoldDB" id="C4L090"/>
<accession>C4L090</accession>
<keyword evidence="3 6" id="KW-0812">Transmembrane</keyword>
<evidence type="ECO:0000256" key="3">
    <source>
        <dbReference type="ARBA" id="ARBA00022692"/>
    </source>
</evidence>
<proteinExistence type="predicted"/>
<name>C4L090_EXISA</name>
<evidence type="ECO:0000256" key="5">
    <source>
        <dbReference type="ARBA" id="ARBA00023136"/>
    </source>
</evidence>
<feature type="transmembrane region" description="Helical" evidence="6">
    <location>
        <begin position="14"/>
        <end position="37"/>
    </location>
</feature>
<dbReference type="InterPro" id="IPR011701">
    <property type="entry name" value="MFS"/>
</dbReference>
<dbReference type="PANTHER" id="PTHR23531:SF1">
    <property type="entry name" value="QUINOLENE RESISTANCE PROTEIN NORA"/>
    <property type="match status" value="1"/>
</dbReference>
<feature type="transmembrane region" description="Helical" evidence="6">
    <location>
        <begin position="241"/>
        <end position="259"/>
    </location>
</feature>
<dbReference type="Proteomes" id="UP000000716">
    <property type="component" value="Chromosome"/>
</dbReference>
<evidence type="ECO:0000259" key="7">
    <source>
        <dbReference type="PROSITE" id="PS50850"/>
    </source>
</evidence>
<dbReference type="SUPFAM" id="SSF103473">
    <property type="entry name" value="MFS general substrate transporter"/>
    <property type="match status" value="1"/>
</dbReference>
<feature type="transmembrane region" description="Helical" evidence="6">
    <location>
        <begin position="49"/>
        <end position="68"/>
    </location>
</feature>
<dbReference type="PROSITE" id="PS50850">
    <property type="entry name" value="MFS"/>
    <property type="match status" value="1"/>
</dbReference>
<dbReference type="InterPro" id="IPR005829">
    <property type="entry name" value="Sugar_transporter_CS"/>
</dbReference>
<dbReference type="InterPro" id="IPR020846">
    <property type="entry name" value="MFS_dom"/>
</dbReference>
<evidence type="ECO:0000313" key="9">
    <source>
        <dbReference type="Proteomes" id="UP000000716"/>
    </source>
</evidence>
<dbReference type="eggNOG" id="COG2814">
    <property type="taxonomic scope" value="Bacteria"/>
</dbReference>
<dbReference type="HOGENOM" id="CLU_001265_10_13_9"/>
<evidence type="ECO:0000313" key="8">
    <source>
        <dbReference type="EMBL" id="ACQ70753.1"/>
    </source>
</evidence>
<dbReference type="KEGG" id="eat:EAT1b_1827"/>
<feature type="transmembrane region" description="Helical" evidence="6">
    <location>
        <begin position="166"/>
        <end position="190"/>
    </location>
</feature>
<organism evidence="8 9">
    <name type="scientific">Exiguobacterium sp. (strain ATCC BAA-1283 / AT1b)</name>
    <dbReference type="NCBI Taxonomy" id="360911"/>
    <lineage>
        <taxon>Bacteria</taxon>
        <taxon>Bacillati</taxon>
        <taxon>Bacillota</taxon>
        <taxon>Bacilli</taxon>
        <taxon>Bacillales</taxon>
        <taxon>Bacillales Family XII. Incertae Sedis</taxon>
        <taxon>Exiguobacterium</taxon>
    </lineage>
</organism>
<sequence>MMQQPIQKLWTRDFLIISLINFFLTLIFFLLMVTIGVHAVESYGATTSQAGLVTGIFIIGTLTGRLFIGRLIDSIGRKKTLYIGLVFFTATILLYFVHWGVGFLLLTRFVHGLGMGLSSTATGTIVAQVIPATRKGEGIGYYSMSSTLATAIGPFVGLLLSQHTSFTVIFGLCFVIGVISLASTFFVNVPEVDAPEVVRGFSLKSFVEPKALPIALIIGMAALSYSSVLSYINFYASELDLIEAASIFFLVYSVAVLLSRPITGKLMDARGANVVMYPAIAIFAIGLLVLSQANSGWMLLLAGALIGLGFGNIQSGTQAIAVKASPPHRMGMATSTFFIALDAGLGFGPYFIGLLIPLTGFSTLYLILSGVVLFTIFLYYVMNGRNEQKQLNEAA</sequence>
<reference evidence="8 9" key="1">
    <citation type="journal article" date="2011" name="J. Bacteriol.">
        <title>Complete genome sequence of the Thermophilic Bacterium Exiguobacterium sp. AT1b.</title>
        <authorList>
            <person name="Vishnivetskaya T.A."/>
            <person name="Lucas S."/>
            <person name="Copeland A."/>
            <person name="Lapidus A."/>
            <person name="Glavina Del Rio T."/>
            <person name="Dalin E."/>
            <person name="Tice H."/>
            <person name="Bruce D.C."/>
            <person name="Goodwin L.A."/>
            <person name="Pitluck S."/>
            <person name="Saunders E."/>
            <person name="Brettin T."/>
            <person name="Detter C."/>
            <person name="Han C."/>
            <person name="Larimer F."/>
            <person name="Land M.L."/>
            <person name="Hauser L.J."/>
            <person name="Kyrpides N.C."/>
            <person name="Ovchinnikova G."/>
            <person name="Kathariou S."/>
            <person name="Ramaley R.F."/>
            <person name="Rodrigues D.F."/>
            <person name="Hendrix C."/>
            <person name="Richardson P."/>
            <person name="Tiedje J.M."/>
        </authorList>
    </citation>
    <scope>NUCLEOTIDE SEQUENCE [LARGE SCALE GENOMIC DNA]</scope>
    <source>
        <strain evidence="9">ATCC BAA-1283 / AT1b</strain>
    </source>
</reference>
<keyword evidence="4 6" id="KW-1133">Transmembrane helix</keyword>
<evidence type="ECO:0000256" key="4">
    <source>
        <dbReference type="ARBA" id="ARBA00022989"/>
    </source>
</evidence>
<evidence type="ECO:0000256" key="1">
    <source>
        <dbReference type="ARBA" id="ARBA00004651"/>
    </source>
</evidence>
<dbReference type="InterPro" id="IPR036259">
    <property type="entry name" value="MFS_trans_sf"/>
</dbReference>
<feature type="transmembrane region" description="Helical" evidence="6">
    <location>
        <begin position="334"/>
        <end position="356"/>
    </location>
</feature>
<feature type="domain" description="Major facilitator superfamily (MFS) profile" evidence="7">
    <location>
        <begin position="14"/>
        <end position="387"/>
    </location>
</feature>
<dbReference type="PANTHER" id="PTHR23531">
    <property type="entry name" value="QUINOLENE RESISTANCE PROTEIN NORA"/>
    <property type="match status" value="1"/>
</dbReference>
<dbReference type="InterPro" id="IPR052714">
    <property type="entry name" value="MFS_Exporter"/>
</dbReference>
<dbReference type="STRING" id="360911.EAT1b_1827"/>
<dbReference type="CDD" id="cd17489">
    <property type="entry name" value="MFS_YfcJ_like"/>
    <property type="match status" value="1"/>
</dbReference>
<dbReference type="GO" id="GO:0022857">
    <property type="term" value="F:transmembrane transporter activity"/>
    <property type="evidence" value="ECO:0007669"/>
    <property type="project" value="InterPro"/>
</dbReference>
<dbReference type="PROSITE" id="PS00216">
    <property type="entry name" value="SUGAR_TRANSPORT_1"/>
    <property type="match status" value="1"/>
</dbReference>
<feature type="transmembrane region" description="Helical" evidence="6">
    <location>
        <begin position="109"/>
        <end position="127"/>
    </location>
</feature>
<protein>
    <submittedName>
        <fullName evidence="8">Major facilitator superfamily MFS_1</fullName>
    </submittedName>
</protein>
<dbReference type="PROSITE" id="PS00217">
    <property type="entry name" value="SUGAR_TRANSPORT_2"/>
    <property type="match status" value="1"/>
</dbReference>
<dbReference type="GO" id="GO:0005886">
    <property type="term" value="C:plasma membrane"/>
    <property type="evidence" value="ECO:0007669"/>
    <property type="project" value="UniProtKB-SubCell"/>
</dbReference>
<evidence type="ECO:0000256" key="6">
    <source>
        <dbReference type="SAM" id="Phobius"/>
    </source>
</evidence>
<keyword evidence="5 6" id="KW-0472">Membrane</keyword>
<keyword evidence="9" id="KW-1185">Reference proteome</keyword>
<gene>
    <name evidence="8" type="ordered locus">EAT1b_1827</name>
</gene>
<feature type="transmembrane region" description="Helical" evidence="6">
    <location>
        <begin position="139"/>
        <end position="160"/>
    </location>
</feature>
<dbReference type="EMBL" id="CP001615">
    <property type="protein sequence ID" value="ACQ70753.1"/>
    <property type="molecule type" value="Genomic_DNA"/>
</dbReference>
<comment type="subcellular location">
    <subcellularLocation>
        <location evidence="1">Cell membrane</location>
        <topology evidence="1">Multi-pass membrane protein</topology>
    </subcellularLocation>
</comment>
<dbReference type="Gene3D" id="1.20.1250.20">
    <property type="entry name" value="MFS general substrate transporter like domains"/>
    <property type="match status" value="1"/>
</dbReference>
<feature type="transmembrane region" description="Helical" evidence="6">
    <location>
        <begin position="362"/>
        <end position="382"/>
    </location>
</feature>